<proteinExistence type="predicted"/>
<evidence type="ECO:0000313" key="1">
    <source>
        <dbReference type="EMBL" id="GBN14780.1"/>
    </source>
</evidence>
<gene>
    <name evidence="1" type="ORF">AVEN_206978_1</name>
</gene>
<name>A0A4Y2LKX8_ARAVE</name>
<dbReference type="AlphaFoldDB" id="A0A4Y2LKX8"/>
<protein>
    <submittedName>
        <fullName evidence="1">Uncharacterized protein</fullName>
    </submittedName>
</protein>
<organism evidence="1 2">
    <name type="scientific">Araneus ventricosus</name>
    <name type="common">Orbweaver spider</name>
    <name type="synonym">Epeira ventricosa</name>
    <dbReference type="NCBI Taxonomy" id="182803"/>
    <lineage>
        <taxon>Eukaryota</taxon>
        <taxon>Metazoa</taxon>
        <taxon>Ecdysozoa</taxon>
        <taxon>Arthropoda</taxon>
        <taxon>Chelicerata</taxon>
        <taxon>Arachnida</taxon>
        <taxon>Araneae</taxon>
        <taxon>Araneomorphae</taxon>
        <taxon>Entelegynae</taxon>
        <taxon>Araneoidea</taxon>
        <taxon>Araneidae</taxon>
        <taxon>Araneus</taxon>
    </lineage>
</organism>
<evidence type="ECO:0000313" key="2">
    <source>
        <dbReference type="Proteomes" id="UP000499080"/>
    </source>
</evidence>
<keyword evidence="2" id="KW-1185">Reference proteome</keyword>
<accession>A0A4Y2LKX8</accession>
<dbReference type="Proteomes" id="UP000499080">
    <property type="component" value="Unassembled WGS sequence"/>
</dbReference>
<sequence>MDIHGEAVPGHLECIAPYYYSFHPIHLGGSCIEVPCKSNNRSLRSLTVPITPPALKTGTPPHLPERASRYSPILCFSLFRRELHTPSPQSYFSFMANCAKWKTGPDENPYFSTTPRQLSSDFRIGDGFWCDALSMAWNGVAMNVQFKDR</sequence>
<dbReference type="EMBL" id="BGPR01005949">
    <property type="protein sequence ID" value="GBN14780.1"/>
    <property type="molecule type" value="Genomic_DNA"/>
</dbReference>
<comment type="caution">
    <text evidence="1">The sequence shown here is derived from an EMBL/GenBank/DDBJ whole genome shotgun (WGS) entry which is preliminary data.</text>
</comment>
<reference evidence="1 2" key="1">
    <citation type="journal article" date="2019" name="Sci. Rep.">
        <title>Orb-weaving spider Araneus ventricosus genome elucidates the spidroin gene catalogue.</title>
        <authorList>
            <person name="Kono N."/>
            <person name="Nakamura H."/>
            <person name="Ohtoshi R."/>
            <person name="Moran D.A.P."/>
            <person name="Shinohara A."/>
            <person name="Yoshida Y."/>
            <person name="Fujiwara M."/>
            <person name="Mori M."/>
            <person name="Tomita M."/>
            <person name="Arakawa K."/>
        </authorList>
    </citation>
    <scope>NUCLEOTIDE SEQUENCE [LARGE SCALE GENOMIC DNA]</scope>
</reference>